<protein>
    <submittedName>
        <fullName evidence="8">Cytochrome c biogenesis protein CcsA</fullName>
    </submittedName>
</protein>
<feature type="transmembrane region" description="Helical" evidence="6">
    <location>
        <begin position="36"/>
        <end position="59"/>
    </location>
</feature>
<dbReference type="EMBL" id="JAEMHM010000001">
    <property type="protein sequence ID" value="MBJ6723115.1"/>
    <property type="molecule type" value="Genomic_DNA"/>
</dbReference>
<feature type="transmembrane region" description="Helical" evidence="6">
    <location>
        <begin position="135"/>
        <end position="156"/>
    </location>
</feature>
<evidence type="ECO:0000256" key="6">
    <source>
        <dbReference type="SAM" id="Phobius"/>
    </source>
</evidence>
<sequence>MAFWEEIFLWIAVAGYAVSFLLFLNALVFRKERLQVFGFNLTVAAFAAQTVAIAVRWYVTGHIPAMYTYENSLAGTWIIILTYLVLRRFFPPARPFAVAVTPLVLLILGNGMLSGGELRPLEPAFRSNWIFVHVLFAWFSFGSYLTAFCSGGMYLLKEKSHTGFLIRLPELKLLDELSLRLILFGFFAQSVMIASGAIWAHGLWGRYWGWDPVETWSLISWLVYGANLHLRVTLGWTGRRAAWLAVLSLFAVIFLYFGFGHGSSVHTVVF</sequence>
<dbReference type="PANTHER" id="PTHR30071:SF1">
    <property type="entry name" value="CYTOCHROME B_B6 PROTEIN-RELATED"/>
    <property type="match status" value="1"/>
</dbReference>
<dbReference type="InterPro" id="IPR045062">
    <property type="entry name" value="Cyt_c_biogenesis_CcsA/CcmC"/>
</dbReference>
<accession>A0A8J7LTY8</accession>
<proteinExistence type="predicted"/>
<dbReference type="RefSeq" id="WP_199381964.1">
    <property type="nucleotide sequence ID" value="NZ_JAEMHM010000001.1"/>
</dbReference>
<feature type="transmembrane region" description="Helical" evidence="6">
    <location>
        <begin position="177"/>
        <end position="204"/>
    </location>
</feature>
<comment type="subcellular location">
    <subcellularLocation>
        <location evidence="1">Membrane</location>
        <topology evidence="1">Multi-pass membrane protein</topology>
    </subcellularLocation>
</comment>
<dbReference type="AlphaFoldDB" id="A0A8J7LTY8"/>
<dbReference type="GO" id="GO:0020037">
    <property type="term" value="F:heme binding"/>
    <property type="evidence" value="ECO:0007669"/>
    <property type="project" value="InterPro"/>
</dbReference>
<dbReference type="GO" id="GO:0005886">
    <property type="term" value="C:plasma membrane"/>
    <property type="evidence" value="ECO:0007669"/>
    <property type="project" value="TreeGrafter"/>
</dbReference>
<feature type="domain" description="Cytochrome c assembly protein" evidence="7">
    <location>
        <begin position="70"/>
        <end position="260"/>
    </location>
</feature>
<organism evidence="8 9">
    <name type="scientific">Geomesophilobacter sediminis</name>
    <dbReference type="NCBI Taxonomy" id="2798584"/>
    <lineage>
        <taxon>Bacteria</taxon>
        <taxon>Pseudomonadati</taxon>
        <taxon>Thermodesulfobacteriota</taxon>
        <taxon>Desulfuromonadia</taxon>
        <taxon>Geobacterales</taxon>
        <taxon>Geobacteraceae</taxon>
        <taxon>Geomesophilobacter</taxon>
    </lineage>
</organism>
<keyword evidence="9" id="KW-1185">Reference proteome</keyword>
<keyword evidence="4 6" id="KW-1133">Transmembrane helix</keyword>
<dbReference type="InterPro" id="IPR002541">
    <property type="entry name" value="Cyt_c_assembly"/>
</dbReference>
<reference evidence="8" key="1">
    <citation type="submission" date="2020-12" db="EMBL/GenBank/DDBJ databases">
        <title>Geomonas sp. Red875, isolated from river sediment.</title>
        <authorList>
            <person name="Xu Z."/>
            <person name="Zhang Z."/>
            <person name="Masuda Y."/>
            <person name="Itoh H."/>
            <person name="Senoo K."/>
        </authorList>
    </citation>
    <scope>NUCLEOTIDE SEQUENCE</scope>
    <source>
        <strain evidence="8">Red875</strain>
    </source>
</reference>
<dbReference type="Proteomes" id="UP000636888">
    <property type="component" value="Unassembled WGS sequence"/>
</dbReference>
<keyword evidence="2 6" id="KW-0812">Transmembrane</keyword>
<evidence type="ECO:0000313" key="8">
    <source>
        <dbReference type="EMBL" id="MBJ6723115.1"/>
    </source>
</evidence>
<evidence type="ECO:0000256" key="5">
    <source>
        <dbReference type="ARBA" id="ARBA00023136"/>
    </source>
</evidence>
<feature type="transmembrane region" description="Helical" evidence="6">
    <location>
        <begin position="96"/>
        <end position="115"/>
    </location>
</feature>
<comment type="caution">
    <text evidence="8">The sequence shown here is derived from an EMBL/GenBank/DDBJ whole genome shotgun (WGS) entry which is preliminary data.</text>
</comment>
<feature type="transmembrane region" description="Helical" evidence="6">
    <location>
        <begin position="216"/>
        <end position="234"/>
    </location>
</feature>
<dbReference type="Pfam" id="PF01578">
    <property type="entry name" value="Cytochrom_C_asm"/>
    <property type="match status" value="1"/>
</dbReference>
<evidence type="ECO:0000256" key="3">
    <source>
        <dbReference type="ARBA" id="ARBA00022748"/>
    </source>
</evidence>
<dbReference type="PANTHER" id="PTHR30071">
    <property type="entry name" value="HEME EXPORTER PROTEIN C"/>
    <property type="match status" value="1"/>
</dbReference>
<evidence type="ECO:0000256" key="4">
    <source>
        <dbReference type="ARBA" id="ARBA00022989"/>
    </source>
</evidence>
<evidence type="ECO:0000256" key="1">
    <source>
        <dbReference type="ARBA" id="ARBA00004141"/>
    </source>
</evidence>
<feature type="transmembrane region" description="Helical" evidence="6">
    <location>
        <begin position="241"/>
        <end position="259"/>
    </location>
</feature>
<keyword evidence="5 6" id="KW-0472">Membrane</keyword>
<evidence type="ECO:0000259" key="7">
    <source>
        <dbReference type="Pfam" id="PF01578"/>
    </source>
</evidence>
<feature type="transmembrane region" description="Helical" evidence="6">
    <location>
        <begin position="65"/>
        <end position="84"/>
    </location>
</feature>
<feature type="transmembrane region" description="Helical" evidence="6">
    <location>
        <begin position="7"/>
        <end position="29"/>
    </location>
</feature>
<name>A0A8J7LTY8_9BACT</name>
<keyword evidence="3" id="KW-0201">Cytochrome c-type biogenesis</keyword>
<dbReference type="GO" id="GO:0017004">
    <property type="term" value="P:cytochrome complex assembly"/>
    <property type="evidence" value="ECO:0007669"/>
    <property type="project" value="UniProtKB-KW"/>
</dbReference>
<evidence type="ECO:0000313" key="9">
    <source>
        <dbReference type="Proteomes" id="UP000636888"/>
    </source>
</evidence>
<evidence type="ECO:0000256" key="2">
    <source>
        <dbReference type="ARBA" id="ARBA00022692"/>
    </source>
</evidence>
<gene>
    <name evidence="8" type="primary">ccsA</name>
    <name evidence="8" type="ORF">JFN93_00210</name>
</gene>